<keyword evidence="2" id="KW-1185">Reference proteome</keyword>
<protein>
    <submittedName>
        <fullName evidence="1">Uncharacterized protein</fullName>
    </submittedName>
</protein>
<gene>
    <name evidence="1" type="ORF">Pan14r_07930</name>
</gene>
<proteinExistence type="predicted"/>
<name>A0A5C5XYT6_9PLAN</name>
<accession>A0A5C5XYT6</accession>
<dbReference type="Proteomes" id="UP000317238">
    <property type="component" value="Unassembled WGS sequence"/>
</dbReference>
<reference evidence="1 2" key="1">
    <citation type="submission" date="2019-02" db="EMBL/GenBank/DDBJ databases">
        <title>Deep-cultivation of Planctomycetes and their phenomic and genomic characterization uncovers novel biology.</title>
        <authorList>
            <person name="Wiegand S."/>
            <person name="Jogler M."/>
            <person name="Boedeker C."/>
            <person name="Pinto D."/>
            <person name="Vollmers J."/>
            <person name="Rivas-Marin E."/>
            <person name="Kohn T."/>
            <person name="Peeters S.H."/>
            <person name="Heuer A."/>
            <person name="Rast P."/>
            <person name="Oberbeckmann S."/>
            <person name="Bunk B."/>
            <person name="Jeske O."/>
            <person name="Meyerdierks A."/>
            <person name="Storesund J.E."/>
            <person name="Kallscheuer N."/>
            <person name="Luecker S."/>
            <person name="Lage O.M."/>
            <person name="Pohl T."/>
            <person name="Merkel B.J."/>
            <person name="Hornburger P."/>
            <person name="Mueller R.-W."/>
            <person name="Bruemmer F."/>
            <person name="Labrenz M."/>
            <person name="Spormann A.M."/>
            <person name="Op Den Camp H."/>
            <person name="Overmann J."/>
            <person name="Amann R."/>
            <person name="Jetten M.S.M."/>
            <person name="Mascher T."/>
            <person name="Medema M.H."/>
            <person name="Devos D.P."/>
            <person name="Kaster A.-K."/>
            <person name="Ovreas L."/>
            <person name="Rohde M."/>
            <person name="Galperin M.Y."/>
            <person name="Jogler C."/>
        </authorList>
    </citation>
    <scope>NUCLEOTIDE SEQUENCE [LARGE SCALE GENOMIC DNA]</scope>
    <source>
        <strain evidence="1 2">Pan14r</strain>
    </source>
</reference>
<dbReference type="SUPFAM" id="SSF63829">
    <property type="entry name" value="Calcium-dependent phosphotriesterase"/>
    <property type="match status" value="1"/>
</dbReference>
<dbReference type="EMBL" id="SJPL01000001">
    <property type="protein sequence ID" value="TWT68547.1"/>
    <property type="molecule type" value="Genomic_DNA"/>
</dbReference>
<comment type="caution">
    <text evidence="1">The sequence shown here is derived from an EMBL/GenBank/DDBJ whole genome shotgun (WGS) entry which is preliminary data.</text>
</comment>
<evidence type="ECO:0000313" key="1">
    <source>
        <dbReference type="EMBL" id="TWT68547.1"/>
    </source>
</evidence>
<organism evidence="1 2">
    <name type="scientific">Crateriforma conspicua</name>
    <dbReference type="NCBI Taxonomy" id="2527996"/>
    <lineage>
        <taxon>Bacteria</taxon>
        <taxon>Pseudomonadati</taxon>
        <taxon>Planctomycetota</taxon>
        <taxon>Planctomycetia</taxon>
        <taxon>Planctomycetales</taxon>
        <taxon>Planctomycetaceae</taxon>
        <taxon>Crateriforma</taxon>
    </lineage>
</organism>
<dbReference type="Pfam" id="PF20138">
    <property type="entry name" value="DUF6528"/>
    <property type="match status" value="1"/>
</dbReference>
<evidence type="ECO:0000313" key="2">
    <source>
        <dbReference type="Proteomes" id="UP000317238"/>
    </source>
</evidence>
<dbReference type="InterPro" id="IPR045383">
    <property type="entry name" value="DUF6528"/>
</dbReference>
<dbReference type="AlphaFoldDB" id="A0A5C5XYT6"/>
<sequence length="345" mass="38963">MLPYRLIFRGSRIERLSTWEAIETLSRSETKPLERIGPSREFCVMKSFVAILLCLPVGVAVAQTPAEPIRSQVISTDVPAIVCADQADNRVCLVDPFAADGESALLWSYPAADDPPMQYVPTDAKRVVMDDTVMILIAYHGRVRLIRFPDAKVIKDYPSYSSCHSAELLPDGLIVSVNSNHGMLRLHRSADDFVDHELPYAHGITWDKHRDCLWALGDRLYRYHYRSGNLSLDRAFDLPLSPTGHDLFPCRSEAKLLVSNNDALFAFDLESERFDLLSDLDSIKSASQHSDGTIWISDPERTEIGASFQSDSIRMVNPKGTPTSFRVDGARFYKARWWQDVDFSY</sequence>